<dbReference type="EC" id="2.7.8.37" evidence="1"/>
<dbReference type="NCBIfam" id="TIGR03292">
    <property type="entry name" value="PhnH_redo"/>
    <property type="match status" value="1"/>
</dbReference>
<dbReference type="Gene3D" id="3.40.50.11310">
    <property type="entry name" value="Bacterial phosphonate metabolism protein PhnH"/>
    <property type="match status" value="1"/>
</dbReference>
<reference evidence="1 2" key="1">
    <citation type="submission" date="2015-08" db="EMBL/GenBank/DDBJ databases">
        <title>Investigation of the bacterial diversity of lava forest soil.</title>
        <authorList>
            <person name="Lee J.S."/>
        </authorList>
    </citation>
    <scope>NUCLEOTIDE SEQUENCE [LARGE SCALE GENOMIC DNA]</scope>
    <source>
        <strain evidence="1 2">GJW-30</strain>
    </source>
</reference>
<dbReference type="Pfam" id="PF05845">
    <property type="entry name" value="PhnH"/>
    <property type="match status" value="1"/>
</dbReference>
<dbReference type="GO" id="GO:0019634">
    <property type="term" value="P:organic phosphonate metabolic process"/>
    <property type="evidence" value="ECO:0007669"/>
    <property type="project" value="InterPro"/>
</dbReference>
<sequence>MNIAAHKGFADPVIESQRVFRAVMNALARPGSVQSLQTNLAAPFPLTPTLAAVALALADQDAPVWLDQPLRETKAVAEFLRFHTGAPIVDNPSESAFALVSAADRLPPLDQFAFGTPAFPDRSTTIVLPVGALGQGAAWILSGPGIAGETELRAGPLPDDFAEQWTENNALFPRGVDLILAAPGSVAALSRTTKIVRRA</sequence>
<dbReference type="SUPFAM" id="SSF159709">
    <property type="entry name" value="PhnH-like"/>
    <property type="match status" value="1"/>
</dbReference>
<gene>
    <name evidence="1" type="primary">phnH</name>
    <name evidence="1" type="ORF">GJW-30_1_01643</name>
</gene>
<dbReference type="GO" id="GO:0061693">
    <property type="term" value="F:alpha-D-ribose 1-methylphosphonate 5-triphosphate synthase activity"/>
    <property type="evidence" value="ECO:0007669"/>
    <property type="project" value="UniProtKB-EC"/>
</dbReference>
<dbReference type="OrthoDB" id="9814509at2"/>
<dbReference type="InterPro" id="IPR008772">
    <property type="entry name" value="Phosphonate_metab_PhnH"/>
</dbReference>
<evidence type="ECO:0000313" key="1">
    <source>
        <dbReference type="EMBL" id="BAT59114.1"/>
    </source>
</evidence>
<dbReference type="Proteomes" id="UP000236884">
    <property type="component" value="Chromosome"/>
</dbReference>
<dbReference type="KEGG" id="vgo:GJW-30_1_01643"/>
<organism evidence="1 2">
    <name type="scientific">Variibacter gotjawalensis</name>
    <dbReference type="NCBI Taxonomy" id="1333996"/>
    <lineage>
        <taxon>Bacteria</taxon>
        <taxon>Pseudomonadati</taxon>
        <taxon>Pseudomonadota</taxon>
        <taxon>Alphaproteobacteria</taxon>
        <taxon>Hyphomicrobiales</taxon>
        <taxon>Nitrobacteraceae</taxon>
        <taxon>Variibacter</taxon>
    </lineage>
</organism>
<dbReference type="EMBL" id="AP014946">
    <property type="protein sequence ID" value="BAT59114.1"/>
    <property type="molecule type" value="Genomic_DNA"/>
</dbReference>
<dbReference type="PIRSF" id="PIRSF020680">
    <property type="entry name" value="PhnH"/>
    <property type="match status" value="1"/>
</dbReference>
<dbReference type="RefSeq" id="WP_096354055.1">
    <property type="nucleotide sequence ID" value="NZ_AP014946.1"/>
</dbReference>
<dbReference type="InterPro" id="IPR038058">
    <property type="entry name" value="PhnH-like_sp"/>
</dbReference>
<protein>
    <submittedName>
        <fullName evidence="1">Alpha-D-ribose 1-methylphosphonate 5-triphosphate synthase subunit PhnH</fullName>
        <ecNumber evidence="1">2.7.8.37</ecNumber>
    </submittedName>
</protein>
<keyword evidence="2" id="KW-1185">Reference proteome</keyword>
<keyword evidence="1" id="KW-0808">Transferase</keyword>
<name>A0A0S3PT41_9BRAD</name>
<dbReference type="AlphaFoldDB" id="A0A0S3PT41"/>
<accession>A0A0S3PT41</accession>
<proteinExistence type="predicted"/>
<evidence type="ECO:0000313" key="2">
    <source>
        <dbReference type="Proteomes" id="UP000236884"/>
    </source>
</evidence>